<feature type="binding site" evidence="9">
    <location>
        <position position="111"/>
    </location>
    <ligand>
        <name>FAD</name>
        <dbReference type="ChEBI" id="CHEBI:57692"/>
    </ligand>
</feature>
<protein>
    <recommendedName>
        <fullName evidence="10">NADH-cytochrome b5 reductase</fullName>
        <ecNumber evidence="10">1.6.2.2</ecNumber>
    </recommendedName>
</protein>
<keyword evidence="4 9" id="KW-0285">Flavoprotein</keyword>
<dbReference type="AlphaFoldDB" id="A0A8H7IRN9"/>
<keyword evidence="8" id="KW-0472">Membrane</keyword>
<evidence type="ECO:0000259" key="11">
    <source>
        <dbReference type="PROSITE" id="PS51384"/>
    </source>
</evidence>
<dbReference type="PANTHER" id="PTHR19370">
    <property type="entry name" value="NADH-CYTOCHROME B5 REDUCTASE"/>
    <property type="match status" value="1"/>
</dbReference>
<dbReference type="SUPFAM" id="SSF52343">
    <property type="entry name" value="Ferredoxin reductase-like, C-terminal NADP-linked domain"/>
    <property type="match status" value="1"/>
</dbReference>
<evidence type="ECO:0000256" key="6">
    <source>
        <dbReference type="ARBA" id="ARBA00023002"/>
    </source>
</evidence>
<feature type="binding site" evidence="9">
    <location>
        <position position="121"/>
    </location>
    <ligand>
        <name>FAD</name>
        <dbReference type="ChEBI" id="CHEBI:57692"/>
    </ligand>
</feature>
<dbReference type="SUPFAM" id="SSF63380">
    <property type="entry name" value="Riboflavin synthase domain-like"/>
    <property type="match status" value="1"/>
</dbReference>
<keyword evidence="6 10" id="KW-0560">Oxidoreductase</keyword>
<comment type="similarity">
    <text evidence="3 10">Belongs to the flavoprotein pyridine nucleotide cytochrome reductase family.</text>
</comment>
<dbReference type="PRINTS" id="PR00371">
    <property type="entry name" value="FPNCR"/>
</dbReference>
<dbReference type="InterPro" id="IPR017938">
    <property type="entry name" value="Riboflavin_synthase-like_b-brl"/>
</dbReference>
<evidence type="ECO:0000256" key="10">
    <source>
        <dbReference type="RuleBase" id="RU361226"/>
    </source>
</evidence>
<evidence type="ECO:0000313" key="13">
    <source>
        <dbReference type="Proteomes" id="UP000627934"/>
    </source>
</evidence>
<dbReference type="InterPro" id="IPR039261">
    <property type="entry name" value="FNR_nucleotide-bd"/>
</dbReference>
<dbReference type="GO" id="GO:0006696">
    <property type="term" value="P:ergosterol biosynthetic process"/>
    <property type="evidence" value="ECO:0007669"/>
    <property type="project" value="TreeGrafter"/>
</dbReference>
<evidence type="ECO:0000256" key="8">
    <source>
        <dbReference type="ARBA" id="ARBA00023136"/>
    </source>
</evidence>
<dbReference type="InterPro" id="IPR017927">
    <property type="entry name" value="FAD-bd_FR_type"/>
</dbReference>
<dbReference type="CDD" id="cd06183">
    <property type="entry name" value="cyt_b5_reduct_like"/>
    <property type="match status" value="1"/>
</dbReference>
<dbReference type="Pfam" id="PF00175">
    <property type="entry name" value="NAD_binding_1"/>
    <property type="match status" value="1"/>
</dbReference>
<dbReference type="EC" id="1.6.2.2" evidence="10"/>
<evidence type="ECO:0000256" key="3">
    <source>
        <dbReference type="ARBA" id="ARBA00006105"/>
    </source>
</evidence>
<dbReference type="PROSITE" id="PS51384">
    <property type="entry name" value="FAD_FR"/>
    <property type="match status" value="1"/>
</dbReference>
<dbReference type="FunFam" id="3.40.50.80:FF:000009">
    <property type="entry name" value="NADH-cytochrome b5 reductase"/>
    <property type="match status" value="1"/>
</dbReference>
<dbReference type="PANTHER" id="PTHR19370:SF101">
    <property type="entry name" value="NADH-CYTOCHROME B5 REDUCTASE"/>
    <property type="match status" value="1"/>
</dbReference>
<comment type="catalytic activity">
    <reaction evidence="10">
        <text>2 Fe(III)-[cytochrome b5] + NADH = 2 Fe(II)-[cytochrome b5] + NAD(+) + H(+)</text>
        <dbReference type="Rhea" id="RHEA:46680"/>
        <dbReference type="Rhea" id="RHEA-COMP:10438"/>
        <dbReference type="Rhea" id="RHEA-COMP:10439"/>
        <dbReference type="ChEBI" id="CHEBI:15378"/>
        <dbReference type="ChEBI" id="CHEBI:29033"/>
        <dbReference type="ChEBI" id="CHEBI:29034"/>
        <dbReference type="ChEBI" id="CHEBI:57540"/>
        <dbReference type="ChEBI" id="CHEBI:57945"/>
        <dbReference type="EC" id="1.6.2.2"/>
    </reaction>
</comment>
<dbReference type="InterPro" id="IPR001709">
    <property type="entry name" value="Flavoprot_Pyr_Nucl_cyt_Rdtase"/>
</dbReference>
<dbReference type="InterPro" id="IPR008333">
    <property type="entry name" value="Cbr1-like_FAD-bd_dom"/>
</dbReference>
<evidence type="ECO:0000256" key="5">
    <source>
        <dbReference type="ARBA" id="ARBA00022827"/>
    </source>
</evidence>
<keyword evidence="7 10" id="KW-0520">NAD</keyword>
<feature type="binding site" evidence="9">
    <location>
        <position position="96"/>
    </location>
    <ligand>
        <name>FAD</name>
        <dbReference type="ChEBI" id="CHEBI:57692"/>
    </ligand>
</feature>
<evidence type="ECO:0000313" key="12">
    <source>
        <dbReference type="EMBL" id="KAF9630077.1"/>
    </source>
</evidence>
<feature type="binding site" evidence="9">
    <location>
        <position position="94"/>
    </location>
    <ligand>
        <name>FAD</name>
        <dbReference type="ChEBI" id="CHEBI:57692"/>
    </ligand>
</feature>
<organism evidence="12 13">
    <name type="scientific">Lasiodiplodia theobromae</name>
    <dbReference type="NCBI Taxonomy" id="45133"/>
    <lineage>
        <taxon>Eukaryota</taxon>
        <taxon>Fungi</taxon>
        <taxon>Dikarya</taxon>
        <taxon>Ascomycota</taxon>
        <taxon>Pezizomycotina</taxon>
        <taxon>Dothideomycetes</taxon>
        <taxon>Dothideomycetes incertae sedis</taxon>
        <taxon>Botryosphaeriales</taxon>
        <taxon>Botryosphaeriaceae</taxon>
        <taxon>Lasiodiplodia</taxon>
    </lineage>
</organism>
<gene>
    <name evidence="12" type="ORF">BFW01_g258</name>
</gene>
<evidence type="ECO:0000256" key="7">
    <source>
        <dbReference type="ARBA" id="ARBA00023027"/>
    </source>
</evidence>
<dbReference type="PRINTS" id="PR00406">
    <property type="entry name" value="CYTB5RDTASE"/>
</dbReference>
<sequence length="287" mass="31223">MAQLLRPLRANLGAVAAVGVGAGLVYAYAKPKPPTVFGGFNPQYLRLDSVEQVNHNTKRLRFAFPNPDDLSGLPLTSAVLTFSKPAGHTLPVLRPYTPITHASTPGHLDLLVKHYPSGKQSTHLHSLAPGDSLAFVTAIPGYAWQRNRFRRIACIAGGAGVTPVWQLVQGILADPDDKTVVDVVYGANSVEDVLLREEWGRLVEKSRGRLRVHYTVSRGGEEGGEFRKGYVTKELLRELGVEKRGDEETMVFVCGPPKMEEALVGKGRGGGGILAELGFKKDQVYKF</sequence>
<keyword evidence="5 9" id="KW-0274">FAD</keyword>
<dbReference type="GO" id="GO:0090524">
    <property type="term" value="F:cytochrome-b5 reductase activity, acting on NADH"/>
    <property type="evidence" value="ECO:0007669"/>
    <property type="project" value="UniProtKB-EC"/>
</dbReference>
<feature type="binding site" evidence="9">
    <location>
        <position position="119"/>
    </location>
    <ligand>
        <name>FAD</name>
        <dbReference type="ChEBI" id="CHEBI:57692"/>
    </ligand>
</feature>
<comment type="cofactor">
    <cofactor evidence="1 9 10">
        <name>FAD</name>
        <dbReference type="ChEBI" id="CHEBI:57692"/>
    </cofactor>
</comment>
<dbReference type="EMBL" id="MDYX01000037">
    <property type="protein sequence ID" value="KAF9630077.1"/>
    <property type="molecule type" value="Genomic_DNA"/>
</dbReference>
<feature type="binding site" evidence="9">
    <location>
        <position position="162"/>
    </location>
    <ligand>
        <name>FAD</name>
        <dbReference type="ChEBI" id="CHEBI:57692"/>
    </ligand>
</feature>
<comment type="subcellular location">
    <subcellularLocation>
        <location evidence="2">Mitochondrion outer membrane</location>
        <topology evidence="2">Single-pass membrane protein</topology>
    </subcellularLocation>
</comment>
<dbReference type="Gene3D" id="2.40.30.10">
    <property type="entry name" value="Translation factors"/>
    <property type="match status" value="1"/>
</dbReference>
<reference evidence="12" key="2">
    <citation type="journal article" date="2018" name="DNA Res.">
        <title>Comparative genome and transcriptome analyses reveal adaptations to opportunistic infections in woody plant degrading pathogens of Botryosphaeriaceae.</title>
        <authorList>
            <person name="Yan J.Y."/>
            <person name="Zhao W.S."/>
            <person name="Chen Z."/>
            <person name="Xing Q.K."/>
            <person name="Zhang W."/>
            <person name="Chethana K.W.T."/>
            <person name="Xue M.F."/>
            <person name="Xu J.P."/>
            <person name="Phillips A.J.L."/>
            <person name="Wang Y."/>
            <person name="Liu J.H."/>
            <person name="Liu M."/>
            <person name="Zhou Y."/>
            <person name="Jayawardena R.S."/>
            <person name="Manawasinghe I.S."/>
            <person name="Huang J.B."/>
            <person name="Qiao G.H."/>
            <person name="Fu C.Y."/>
            <person name="Guo F.F."/>
            <person name="Dissanayake A.J."/>
            <person name="Peng Y.L."/>
            <person name="Hyde K.D."/>
            <person name="Li X.H."/>
        </authorList>
    </citation>
    <scope>NUCLEOTIDE SEQUENCE</scope>
    <source>
        <strain evidence="12">CSS-01s</strain>
    </source>
</reference>
<reference evidence="12" key="1">
    <citation type="submission" date="2016-08" db="EMBL/GenBank/DDBJ databases">
        <authorList>
            <person name="Yan J."/>
        </authorList>
    </citation>
    <scope>NUCLEOTIDE SEQUENCE</scope>
    <source>
        <strain evidence="12">CSS-01s</strain>
    </source>
</reference>
<dbReference type="InterPro" id="IPR001433">
    <property type="entry name" value="OxRdtase_FAD/NAD-bd"/>
</dbReference>
<proteinExistence type="inferred from homology"/>
<dbReference type="Pfam" id="PF00970">
    <property type="entry name" value="FAD_binding_6"/>
    <property type="match status" value="1"/>
</dbReference>
<evidence type="ECO:0000256" key="9">
    <source>
        <dbReference type="PIRSR" id="PIRSR601834-1"/>
    </source>
</evidence>
<feature type="binding site" evidence="9">
    <location>
        <position position="113"/>
    </location>
    <ligand>
        <name>FAD</name>
        <dbReference type="ChEBI" id="CHEBI:57692"/>
    </ligand>
</feature>
<name>A0A8H7IRN9_9PEZI</name>
<dbReference type="GO" id="GO:0005741">
    <property type="term" value="C:mitochondrial outer membrane"/>
    <property type="evidence" value="ECO:0007669"/>
    <property type="project" value="UniProtKB-SubCell"/>
</dbReference>
<feature type="domain" description="FAD-binding FR-type" evidence="11">
    <location>
        <begin position="40"/>
        <end position="147"/>
    </location>
</feature>
<evidence type="ECO:0000256" key="2">
    <source>
        <dbReference type="ARBA" id="ARBA00004572"/>
    </source>
</evidence>
<evidence type="ECO:0000256" key="4">
    <source>
        <dbReference type="ARBA" id="ARBA00022630"/>
    </source>
</evidence>
<comment type="caution">
    <text evidence="12">The sequence shown here is derived from an EMBL/GenBank/DDBJ whole genome shotgun (WGS) entry which is preliminary data.</text>
</comment>
<dbReference type="InterPro" id="IPR001834">
    <property type="entry name" value="CBR-like"/>
</dbReference>
<feature type="binding site" evidence="9">
    <location>
        <position position="95"/>
    </location>
    <ligand>
        <name>FAD</name>
        <dbReference type="ChEBI" id="CHEBI:57692"/>
    </ligand>
</feature>
<accession>A0A8H7IRN9</accession>
<evidence type="ECO:0000256" key="1">
    <source>
        <dbReference type="ARBA" id="ARBA00001974"/>
    </source>
</evidence>
<dbReference type="Gene3D" id="3.40.50.80">
    <property type="entry name" value="Nucleotide-binding domain of ferredoxin-NADP reductase (FNR) module"/>
    <property type="match status" value="1"/>
</dbReference>
<dbReference type="Proteomes" id="UP000627934">
    <property type="component" value="Unassembled WGS sequence"/>
</dbReference>